<dbReference type="EMBL" id="JAMTCD010000033">
    <property type="protein sequence ID" value="MCT7943505.1"/>
    <property type="molecule type" value="Genomic_DNA"/>
</dbReference>
<keyword evidence="4 9" id="KW-0808">Transferase</keyword>
<keyword evidence="15" id="KW-1185">Reference proteome</keyword>
<evidence type="ECO:0000313" key="14">
    <source>
        <dbReference type="EMBL" id="MCT7943505.1"/>
    </source>
</evidence>
<dbReference type="PANTHER" id="PTHR11907">
    <property type="entry name" value="AMIDOPHOSPHORIBOSYLTRANSFERASE"/>
    <property type="match status" value="1"/>
</dbReference>
<feature type="active site" description="Nucleophile" evidence="9 11">
    <location>
        <position position="2"/>
    </location>
</feature>
<keyword evidence="8 9" id="KW-0315">Glutamine amidotransferase</keyword>
<feature type="binding site" evidence="9 12">
    <location>
        <position position="302"/>
    </location>
    <ligand>
        <name>Mg(2+)</name>
        <dbReference type="ChEBI" id="CHEBI:18420"/>
    </ligand>
</feature>
<gene>
    <name evidence="9 14" type="primary">purF</name>
    <name evidence="14" type="ORF">NE535_17245</name>
</gene>
<dbReference type="PROSITE" id="PS51278">
    <property type="entry name" value="GATASE_TYPE_2"/>
    <property type="match status" value="1"/>
</dbReference>
<dbReference type="InterPro" id="IPR017932">
    <property type="entry name" value="GATase_2_dom"/>
</dbReference>
<protein>
    <recommendedName>
        <fullName evidence="9">Amidophosphoribosyltransferase</fullName>
        <shortName evidence="9">ATase</shortName>
        <ecNumber evidence="9">2.4.2.14</ecNumber>
    </recommendedName>
    <alternativeName>
        <fullName evidence="9">Glutamine phosphoribosylpyrophosphate amidotransferase</fullName>
        <shortName evidence="9">GPATase</shortName>
    </alternativeName>
</protein>
<dbReference type="PIRSF" id="PIRSF000485">
    <property type="entry name" value="Amd_phspho_trans"/>
    <property type="match status" value="1"/>
</dbReference>
<accession>A0A9X3AW93</accession>
<dbReference type="CDD" id="cd00715">
    <property type="entry name" value="GPATase_N"/>
    <property type="match status" value="1"/>
</dbReference>
<keyword evidence="5 9" id="KW-0479">Metal-binding</keyword>
<keyword evidence="3 9" id="KW-0328">Glycosyltransferase</keyword>
<dbReference type="GO" id="GO:0000287">
    <property type="term" value="F:magnesium ion binding"/>
    <property type="evidence" value="ECO:0007669"/>
    <property type="project" value="UniProtKB-UniRule"/>
</dbReference>
<dbReference type="InterPro" id="IPR005854">
    <property type="entry name" value="PurF"/>
</dbReference>
<evidence type="ECO:0000256" key="2">
    <source>
        <dbReference type="ARBA" id="ARBA00010138"/>
    </source>
</evidence>
<sequence length="504" mass="55605">MCGIVGIVGKSSVNQTIYDSLTVLQHRGQDAAGIVTVDVNAFRLRKANGLVKDVFEPKHMQRLQGNAGIGHVRYPTAGSSSASEAQPFYVNSPFGISLAHNGNLTNTTELAASLLSKRRHINTTSDSEILLNLLADELQETRSLTLSADEVFDAVSKVHAQTRGAYAVTAMIIGQGLVAFRDPFGIRPLVLGKHETASGTEYMVASESVALDAVGFEVMRDVAPGEAIYVTLDGQLFTRQCAVNPSYSPCIFEFVYFARPDSTIDNISVYGSRVNMGTKLGEKIKKEWDEHDIDVVIPIPETSCDVALEIARSMDLPYRQGFVKNRYIGRTFIMPGQQERKKSVRRKLNAINAEFKGKNVLLVDDSIVRGTTSEQIIEMARDAGAKKVYFASAAPEIRFPNVYGIDMPTTNELIAHGRDADEIAKIIGADGIIFQDLTDLIEAVRMENPEIKRFETSVFDGHYITNDVDQAYLDHIMQLRNDDAKANRNKDIGTNLEMHNECHP</sequence>
<dbReference type="EC" id="2.4.2.14" evidence="9"/>
<feature type="domain" description="Glutamine amidotransferase type-2" evidence="13">
    <location>
        <begin position="2"/>
        <end position="233"/>
    </location>
</feature>
<dbReference type="GO" id="GO:0004044">
    <property type="term" value="F:amidophosphoribosyltransferase activity"/>
    <property type="evidence" value="ECO:0007669"/>
    <property type="project" value="UniProtKB-UniRule"/>
</dbReference>
<dbReference type="InterPro" id="IPR035584">
    <property type="entry name" value="PurF_N"/>
</dbReference>
<evidence type="ECO:0000259" key="13">
    <source>
        <dbReference type="PROSITE" id="PS51278"/>
    </source>
</evidence>
<dbReference type="FunFam" id="3.60.20.10:FF:000011">
    <property type="entry name" value="Amidophosphoribosyltransferase"/>
    <property type="match status" value="1"/>
</dbReference>
<evidence type="ECO:0000256" key="12">
    <source>
        <dbReference type="PIRSR" id="PIRSR000485-2"/>
    </source>
</evidence>
<reference evidence="14" key="1">
    <citation type="journal article" date="2023" name="Int. J. Syst. Evol. Microbiol.">
        <title>&lt;i&gt;Shewanella septentrionalis&lt;/i&gt; sp. nov. and &lt;i&gt;Shewanella holmiensis&lt;/i&gt; sp. nov., isolated from Baltic Sea water and sediments.</title>
        <authorList>
            <person name="Martin-Rodriguez A.J."/>
            <person name="Thorell K."/>
            <person name="Joffre E."/>
            <person name="Jensie-Markopoulos S."/>
            <person name="Moore E.R.B."/>
            <person name="Sjoling A."/>
        </authorList>
    </citation>
    <scope>NUCLEOTIDE SEQUENCE</scope>
    <source>
        <strain evidence="14">SP1S2-7</strain>
    </source>
</reference>
<comment type="catalytic activity">
    <reaction evidence="9 10">
        <text>5-phospho-beta-D-ribosylamine + L-glutamate + diphosphate = 5-phospho-alpha-D-ribose 1-diphosphate + L-glutamine + H2O</text>
        <dbReference type="Rhea" id="RHEA:14905"/>
        <dbReference type="ChEBI" id="CHEBI:15377"/>
        <dbReference type="ChEBI" id="CHEBI:29985"/>
        <dbReference type="ChEBI" id="CHEBI:33019"/>
        <dbReference type="ChEBI" id="CHEBI:58017"/>
        <dbReference type="ChEBI" id="CHEBI:58359"/>
        <dbReference type="ChEBI" id="CHEBI:58681"/>
        <dbReference type="EC" id="2.4.2.14"/>
    </reaction>
</comment>
<evidence type="ECO:0000256" key="8">
    <source>
        <dbReference type="ARBA" id="ARBA00022962"/>
    </source>
</evidence>
<dbReference type="InterPro" id="IPR029055">
    <property type="entry name" value="Ntn_hydrolases_N"/>
</dbReference>
<dbReference type="GO" id="GO:0006189">
    <property type="term" value="P:'de novo' IMP biosynthetic process"/>
    <property type="evidence" value="ECO:0007669"/>
    <property type="project" value="UniProtKB-UniRule"/>
</dbReference>
<dbReference type="Pfam" id="PF13522">
    <property type="entry name" value="GATase_6"/>
    <property type="match status" value="1"/>
</dbReference>
<dbReference type="HAMAP" id="MF_01931">
    <property type="entry name" value="PurF"/>
    <property type="match status" value="1"/>
</dbReference>
<dbReference type="InterPro" id="IPR000836">
    <property type="entry name" value="PRTase_dom"/>
</dbReference>
<feature type="binding site" evidence="9 12">
    <location>
        <position position="365"/>
    </location>
    <ligand>
        <name>Mg(2+)</name>
        <dbReference type="ChEBI" id="CHEBI:18420"/>
    </ligand>
</feature>
<dbReference type="InterPro" id="IPR029057">
    <property type="entry name" value="PRTase-like"/>
</dbReference>
<comment type="similarity">
    <text evidence="2 9 10">In the C-terminal section; belongs to the purine/pyrimidine phosphoribosyltransferase family.</text>
</comment>
<keyword evidence="7 9" id="KW-0460">Magnesium</keyword>
<dbReference type="Pfam" id="PF00156">
    <property type="entry name" value="Pribosyltran"/>
    <property type="match status" value="1"/>
</dbReference>
<comment type="caution">
    <text evidence="9">Lacks conserved residue(s) required for the propagation of feature annotation.</text>
</comment>
<dbReference type="CDD" id="cd06223">
    <property type="entry name" value="PRTases_typeI"/>
    <property type="match status" value="1"/>
</dbReference>
<name>A0A9X3AW93_9GAMM</name>
<dbReference type="RefSeq" id="WP_261299836.1">
    <property type="nucleotide sequence ID" value="NZ_JAMTCD010000033.1"/>
</dbReference>
<evidence type="ECO:0000256" key="3">
    <source>
        <dbReference type="ARBA" id="ARBA00022676"/>
    </source>
</evidence>
<evidence type="ECO:0000256" key="7">
    <source>
        <dbReference type="ARBA" id="ARBA00022842"/>
    </source>
</evidence>
<evidence type="ECO:0000256" key="10">
    <source>
        <dbReference type="PIRNR" id="PIRNR000485"/>
    </source>
</evidence>
<evidence type="ECO:0000256" key="1">
    <source>
        <dbReference type="ARBA" id="ARBA00005209"/>
    </source>
</evidence>
<dbReference type="NCBIfam" id="TIGR01134">
    <property type="entry name" value="purF"/>
    <property type="match status" value="1"/>
</dbReference>
<organism evidence="14 15">
    <name type="scientific">Shewanella holmiensis</name>
    <dbReference type="NCBI Taxonomy" id="2952222"/>
    <lineage>
        <taxon>Bacteria</taxon>
        <taxon>Pseudomonadati</taxon>
        <taxon>Pseudomonadota</taxon>
        <taxon>Gammaproteobacteria</taxon>
        <taxon>Alteromonadales</taxon>
        <taxon>Shewanellaceae</taxon>
        <taxon>Shewanella</taxon>
    </lineage>
</organism>
<keyword evidence="6 9" id="KW-0658">Purine biosynthesis</keyword>
<dbReference type="Proteomes" id="UP001155546">
    <property type="component" value="Unassembled WGS sequence"/>
</dbReference>
<proteinExistence type="inferred from homology"/>
<dbReference type="Gene3D" id="3.60.20.10">
    <property type="entry name" value="Glutamine Phosphoribosylpyrophosphate, subunit 1, domain 1"/>
    <property type="match status" value="1"/>
</dbReference>
<comment type="function">
    <text evidence="9">Catalyzes the formation of phosphoribosylamine from phosphoribosylpyrophosphate (PRPP) and glutamine.</text>
</comment>
<evidence type="ECO:0000256" key="4">
    <source>
        <dbReference type="ARBA" id="ARBA00022679"/>
    </source>
</evidence>
<evidence type="ECO:0000256" key="5">
    <source>
        <dbReference type="ARBA" id="ARBA00022723"/>
    </source>
</evidence>
<evidence type="ECO:0000256" key="9">
    <source>
        <dbReference type="HAMAP-Rule" id="MF_01931"/>
    </source>
</evidence>
<comment type="cofactor">
    <cofactor evidence="9 12">
        <name>Mg(2+)</name>
        <dbReference type="ChEBI" id="CHEBI:18420"/>
    </cofactor>
    <text evidence="9 12">Binds 1 Mg(2+) ion per subunit.</text>
</comment>
<dbReference type="Gene3D" id="3.40.50.2020">
    <property type="match status" value="1"/>
</dbReference>
<dbReference type="SUPFAM" id="SSF53271">
    <property type="entry name" value="PRTase-like"/>
    <property type="match status" value="1"/>
</dbReference>
<dbReference type="GO" id="GO:0009113">
    <property type="term" value="P:purine nucleobase biosynthetic process"/>
    <property type="evidence" value="ECO:0007669"/>
    <property type="project" value="UniProtKB-UniRule"/>
</dbReference>
<comment type="caution">
    <text evidence="14">The sequence shown here is derived from an EMBL/GenBank/DDBJ whole genome shotgun (WGS) entry which is preliminary data.</text>
</comment>
<evidence type="ECO:0000256" key="11">
    <source>
        <dbReference type="PIRSR" id="PIRSR000485-1"/>
    </source>
</evidence>
<dbReference type="AlphaFoldDB" id="A0A9X3AW93"/>
<comment type="pathway">
    <text evidence="1 9 10">Purine metabolism; IMP biosynthesis via de novo pathway; N(1)-(5-phospho-D-ribosyl)glycinamide from 5-phospho-alpha-D-ribose 1-diphosphate: step 1/2.</text>
</comment>
<evidence type="ECO:0000256" key="6">
    <source>
        <dbReference type="ARBA" id="ARBA00022755"/>
    </source>
</evidence>
<dbReference type="SUPFAM" id="SSF56235">
    <property type="entry name" value="N-terminal nucleophile aminohydrolases (Ntn hydrolases)"/>
    <property type="match status" value="1"/>
</dbReference>
<evidence type="ECO:0000313" key="15">
    <source>
        <dbReference type="Proteomes" id="UP001155546"/>
    </source>
</evidence>
<feature type="binding site" evidence="9 12">
    <location>
        <position position="364"/>
    </location>
    <ligand>
        <name>Mg(2+)</name>
        <dbReference type="ChEBI" id="CHEBI:18420"/>
    </ligand>
</feature>